<feature type="domain" description="RPAP1 C-terminal" evidence="1">
    <location>
        <begin position="27"/>
        <end position="60"/>
    </location>
</feature>
<dbReference type="InterPro" id="IPR013929">
    <property type="entry name" value="RPAP1_C"/>
</dbReference>
<accession>A0A5N5QCJ0</accession>
<dbReference type="InterPro" id="IPR057989">
    <property type="entry name" value="TPR_RPAP1/MINIYO-like"/>
</dbReference>
<dbReference type="EMBL" id="SSOP01000286">
    <property type="protein sequence ID" value="KAB5589329.1"/>
    <property type="molecule type" value="Genomic_DNA"/>
</dbReference>
<evidence type="ECO:0000259" key="2">
    <source>
        <dbReference type="Pfam" id="PF25766"/>
    </source>
</evidence>
<evidence type="ECO:0000313" key="3">
    <source>
        <dbReference type="EMBL" id="KAB5589329.1"/>
    </source>
</evidence>
<dbReference type="Proteomes" id="UP000383932">
    <property type="component" value="Unassembled WGS sequence"/>
</dbReference>
<dbReference type="AlphaFoldDB" id="A0A5N5QCJ0"/>
<evidence type="ECO:0000259" key="1">
    <source>
        <dbReference type="Pfam" id="PF08620"/>
    </source>
</evidence>
<dbReference type="Pfam" id="PF08620">
    <property type="entry name" value="RPAP1_C"/>
    <property type="match status" value="1"/>
</dbReference>
<protein>
    <submittedName>
        <fullName evidence="3">Cytoplasmic protein</fullName>
    </submittedName>
</protein>
<keyword evidence="4" id="KW-1185">Reference proteome</keyword>
<dbReference type="PANTHER" id="PTHR21483">
    <property type="entry name" value="RNA POLYMERASE II-ASSOCIATED PROTEIN 1"/>
    <property type="match status" value="1"/>
</dbReference>
<name>A0A5N5QCJ0_9AGAM</name>
<gene>
    <name evidence="3" type="ORF">CTheo_7236</name>
</gene>
<organism evidence="3 4">
    <name type="scientific">Ceratobasidium theobromae</name>
    <dbReference type="NCBI Taxonomy" id="1582974"/>
    <lineage>
        <taxon>Eukaryota</taxon>
        <taxon>Fungi</taxon>
        <taxon>Dikarya</taxon>
        <taxon>Basidiomycota</taxon>
        <taxon>Agaricomycotina</taxon>
        <taxon>Agaricomycetes</taxon>
        <taxon>Cantharellales</taxon>
        <taxon>Ceratobasidiaceae</taxon>
        <taxon>Ceratobasidium</taxon>
    </lineage>
</organism>
<dbReference type="OrthoDB" id="348201at2759"/>
<dbReference type="PANTHER" id="PTHR21483:SF18">
    <property type="entry name" value="RNA POLYMERASE II-ASSOCIATED PROTEIN 1"/>
    <property type="match status" value="1"/>
</dbReference>
<dbReference type="Pfam" id="PF25766">
    <property type="entry name" value="TPR_RPAP1"/>
    <property type="match status" value="1"/>
</dbReference>
<reference evidence="3 4" key="1">
    <citation type="journal article" date="2019" name="Fungal Biol. Biotechnol.">
        <title>Draft genome sequence of fastidious pathogen Ceratobasidium theobromae, which causes vascular-streak dieback in Theobroma cacao.</title>
        <authorList>
            <person name="Ali S.S."/>
            <person name="Asman A."/>
            <person name="Shao J."/>
            <person name="Firmansyah A.P."/>
            <person name="Susilo A.W."/>
            <person name="Rosmana A."/>
            <person name="McMahon P."/>
            <person name="Junaid M."/>
            <person name="Guest D."/>
            <person name="Kheng T.Y."/>
            <person name="Meinhardt L.W."/>
            <person name="Bailey B.A."/>
        </authorList>
    </citation>
    <scope>NUCLEOTIDE SEQUENCE [LARGE SCALE GENOMIC DNA]</scope>
    <source>
        <strain evidence="3 4">CT2</strain>
    </source>
</reference>
<sequence>MAPFSVYPLFRVANLARGFGSYVTFHLGYTLGELLHLARSTAPMQRAMALDALARLTARVGRRELGAWFPRAYHPGNQDLSNRKQGENKIVLSAAELRKLVIESAVSALVERGAVGTRAVDCLYAALVVWDHQLARVDDVELTLQGVDIEGSNLHIMPSNYTVPDSGVSREIGLDEMKVVDSLDLDAILGTITRQLGARSLPISVLKRLLEIVVRLARQSQAHASSIVATPGLIPEIMRLFVLSGSPHPDSSGMDQPNALAIRLLIILARSSRQNASTLLDPADSLLRFVAVLPPVDVSPTVLVATLDLYAVLGRYGMYAHIATVAADSFDALSRYVRTRQDPKLTRSWIRLRAIWITCATDPHSTTPPHEILWSQVEGWRWGEDTIAWARDHTIDAGLLAEVWNALSSYLGGAIVNGVRGGAAERDQVTQALKVEFENGKARNFINLAVSRLGNWLSKDESIVTEAEMYIDDTWLLYSALRLDNMLLPPPASDAASTSSPLNLPLESIAELMNKVALNPGWLSAYSQSTTPPHSYAYLTNLALCLGYYLLLVRQIRHLEGMEWLKLAFITLHLLNPSCADIAARLLQGIGATAINEPSLNHLAEHLKPAAWDALLPFLLHELQPSAETIVSPPNVSTASISHVATQLLPSRPVLIGKSYGLPARNDWTMNPLDHLLRSGTSPVFKALPKEWDSDEVDVVRTTLALASARQEALRDSPFHMTSEEIVFGCMRVFMLEHGQPHDDSSSEIFRDSHIERMMGSLLSEISLGSNRRDGPINMSPLETIAGQRLSGQPFYQFYTDLVGLYDAISFAHPLFSRVLLPPLSMNYETDYRRLFWGDYGHILRSIQTELADVPSNTLDEWLWPRDKDGEMIGWYLKGLMKGGVQGFLRFIAVHHVATSIWPDFHNAEGEGATEMSSKDEDRTRMIIGAMVHQAGPALLSAVMLYEQRRKDPILYPACYEGRGLDRERRSKRLEWAVTLCGDRVRGRLEHIYNV</sequence>
<comment type="caution">
    <text evidence="3">The sequence shown here is derived from an EMBL/GenBank/DDBJ whole genome shotgun (WGS) entry which is preliminary data.</text>
</comment>
<dbReference type="InterPro" id="IPR039913">
    <property type="entry name" value="RPAP1/Rba50"/>
</dbReference>
<dbReference type="GO" id="GO:0006366">
    <property type="term" value="P:transcription by RNA polymerase II"/>
    <property type="evidence" value="ECO:0007669"/>
    <property type="project" value="InterPro"/>
</dbReference>
<evidence type="ECO:0000313" key="4">
    <source>
        <dbReference type="Proteomes" id="UP000383932"/>
    </source>
</evidence>
<proteinExistence type="predicted"/>
<feature type="domain" description="RPAP1/MINIYO-like TPR repeats" evidence="2">
    <location>
        <begin position="692"/>
        <end position="901"/>
    </location>
</feature>